<evidence type="ECO:0000256" key="8">
    <source>
        <dbReference type="SAM" id="SignalP"/>
    </source>
</evidence>
<evidence type="ECO:0000256" key="4">
    <source>
        <dbReference type="ARBA" id="ARBA00022729"/>
    </source>
</evidence>
<dbReference type="Pfam" id="PF00657">
    <property type="entry name" value="Lipase_GDSL"/>
    <property type="match status" value="1"/>
</dbReference>
<dbReference type="PANTHER" id="PTHR45650">
    <property type="entry name" value="GDSL-LIKE LIPASE/ACYLHYDROLASE-RELATED"/>
    <property type="match status" value="1"/>
</dbReference>
<feature type="signal peptide" evidence="8">
    <location>
        <begin position="1"/>
        <end position="29"/>
    </location>
</feature>
<keyword evidence="3" id="KW-0964">Secreted</keyword>
<dbReference type="InterPro" id="IPR001087">
    <property type="entry name" value="GDSL"/>
</dbReference>
<accession>A0A6D2K6X5</accession>
<dbReference type="InterPro" id="IPR035669">
    <property type="entry name" value="SGNH_plant_lipase-like"/>
</dbReference>
<keyword evidence="10" id="KW-1185">Reference proteome</keyword>
<dbReference type="PANTHER" id="PTHR45650:SF25">
    <property type="entry name" value="GENOME ASSEMBLY, CHROMOSOME: A08"/>
    <property type="match status" value="1"/>
</dbReference>
<dbReference type="CDD" id="cd01837">
    <property type="entry name" value="SGNH_plant_lipase_like"/>
    <property type="match status" value="1"/>
</dbReference>
<gene>
    <name evidence="9" type="ORF">MERR_LOCUS36037</name>
</gene>
<evidence type="ECO:0000256" key="3">
    <source>
        <dbReference type="ARBA" id="ARBA00022525"/>
    </source>
</evidence>
<evidence type="ECO:0000256" key="2">
    <source>
        <dbReference type="ARBA" id="ARBA00008668"/>
    </source>
</evidence>
<evidence type="ECO:0000313" key="9">
    <source>
        <dbReference type="EMBL" id="CAA7048802.1"/>
    </source>
</evidence>
<dbReference type="Proteomes" id="UP000467841">
    <property type="component" value="Unassembled WGS sequence"/>
</dbReference>
<feature type="chain" id="PRO_5025597044" description="GDSL esterase/lipase" evidence="8">
    <location>
        <begin position="30"/>
        <end position="350"/>
    </location>
</feature>
<dbReference type="OrthoDB" id="1683520at2759"/>
<comment type="similarity">
    <text evidence="2">Belongs to the 'GDSL' lipolytic enzyme family.</text>
</comment>
<proteinExistence type="inferred from homology"/>
<keyword evidence="4 8" id="KW-0732">Signal</keyword>
<evidence type="ECO:0000256" key="5">
    <source>
        <dbReference type="ARBA" id="ARBA00022801"/>
    </source>
</evidence>
<name>A0A6D2K6X5_9BRAS</name>
<comment type="caution">
    <text evidence="9">The sequence shown here is derived from an EMBL/GenBank/DDBJ whole genome shotgun (WGS) entry which is preliminary data.</text>
</comment>
<keyword evidence="7" id="KW-0443">Lipid metabolism</keyword>
<dbReference type="AlphaFoldDB" id="A0A6D2K6X5"/>
<protein>
    <recommendedName>
        <fullName evidence="11">GDSL esterase/lipase</fullName>
    </recommendedName>
</protein>
<evidence type="ECO:0008006" key="11">
    <source>
        <dbReference type="Google" id="ProtNLM"/>
    </source>
</evidence>
<sequence>MVEGVSKALWVIVATVFVAAAAVLPTARGQQAACYFVFGDSVFDNGNNNVLNTVAKVNYPPYGIDYPLGPTGRFCNGRNIPDVIAELAGFSDTIPPYAGASATQANIGLNYASGGGGIREDTSQNLGERISLRRQINNHLSAITTAAVPRSKLRGCLYTISIGSNDYLNNYFLQPPTAARLAYTPDQFAKSLILRYRIYMTELHVLGARNVALFGLGKIGCTPRVVASLGGGVGCAEEVNQAVAIFNTNLKALVADLNNQLPGAKFTFVDLFSGNAQDFAAFGITVGDRACCTVNPGEELCAANQPVCPDRTKYIFWDNVHTTEIINAVVANAAFNGAITSPYSISQLVN</sequence>
<keyword evidence="5" id="KW-0378">Hydrolase</keyword>
<evidence type="ECO:0000256" key="1">
    <source>
        <dbReference type="ARBA" id="ARBA00004613"/>
    </source>
</evidence>
<dbReference type="InterPro" id="IPR036514">
    <property type="entry name" value="SGNH_hydro_sf"/>
</dbReference>
<dbReference type="EMBL" id="CACVBM020001396">
    <property type="protein sequence ID" value="CAA7048802.1"/>
    <property type="molecule type" value="Genomic_DNA"/>
</dbReference>
<dbReference type="GO" id="GO:0016788">
    <property type="term" value="F:hydrolase activity, acting on ester bonds"/>
    <property type="evidence" value="ECO:0007669"/>
    <property type="project" value="InterPro"/>
</dbReference>
<evidence type="ECO:0000256" key="6">
    <source>
        <dbReference type="ARBA" id="ARBA00022963"/>
    </source>
</evidence>
<reference evidence="9" key="1">
    <citation type="submission" date="2020-01" db="EMBL/GenBank/DDBJ databases">
        <authorList>
            <person name="Mishra B."/>
        </authorList>
    </citation>
    <scope>NUCLEOTIDE SEQUENCE [LARGE SCALE GENOMIC DNA]</scope>
</reference>
<keyword evidence="6" id="KW-0442">Lipid degradation</keyword>
<dbReference type="InterPro" id="IPR051238">
    <property type="entry name" value="GDSL_esterase/lipase"/>
</dbReference>
<dbReference type="GO" id="GO:0005576">
    <property type="term" value="C:extracellular region"/>
    <property type="evidence" value="ECO:0007669"/>
    <property type="project" value="UniProtKB-SubCell"/>
</dbReference>
<evidence type="ECO:0000313" key="10">
    <source>
        <dbReference type="Proteomes" id="UP000467841"/>
    </source>
</evidence>
<evidence type="ECO:0000256" key="7">
    <source>
        <dbReference type="ARBA" id="ARBA00023098"/>
    </source>
</evidence>
<dbReference type="GO" id="GO:0016042">
    <property type="term" value="P:lipid catabolic process"/>
    <property type="evidence" value="ECO:0007669"/>
    <property type="project" value="UniProtKB-KW"/>
</dbReference>
<organism evidence="9 10">
    <name type="scientific">Microthlaspi erraticum</name>
    <dbReference type="NCBI Taxonomy" id="1685480"/>
    <lineage>
        <taxon>Eukaryota</taxon>
        <taxon>Viridiplantae</taxon>
        <taxon>Streptophyta</taxon>
        <taxon>Embryophyta</taxon>
        <taxon>Tracheophyta</taxon>
        <taxon>Spermatophyta</taxon>
        <taxon>Magnoliopsida</taxon>
        <taxon>eudicotyledons</taxon>
        <taxon>Gunneridae</taxon>
        <taxon>Pentapetalae</taxon>
        <taxon>rosids</taxon>
        <taxon>malvids</taxon>
        <taxon>Brassicales</taxon>
        <taxon>Brassicaceae</taxon>
        <taxon>Coluteocarpeae</taxon>
        <taxon>Microthlaspi</taxon>
    </lineage>
</organism>
<comment type="subcellular location">
    <subcellularLocation>
        <location evidence="1">Secreted</location>
    </subcellularLocation>
</comment>
<dbReference type="Gene3D" id="3.40.50.1110">
    <property type="entry name" value="SGNH hydrolase"/>
    <property type="match status" value="1"/>
</dbReference>